<keyword evidence="1" id="KW-1133">Transmembrane helix</keyword>
<keyword evidence="1" id="KW-0812">Transmembrane</keyword>
<evidence type="ECO:0000313" key="3">
    <source>
        <dbReference type="Proteomes" id="UP001317532"/>
    </source>
</evidence>
<accession>A0AAN1XV81</accession>
<dbReference type="Proteomes" id="UP001317532">
    <property type="component" value="Chromosome"/>
</dbReference>
<organism evidence="2 3">
    <name type="scientific">Vulcanimicrobium alpinum</name>
    <dbReference type="NCBI Taxonomy" id="3016050"/>
    <lineage>
        <taxon>Bacteria</taxon>
        <taxon>Bacillati</taxon>
        <taxon>Vulcanimicrobiota</taxon>
        <taxon>Vulcanimicrobiia</taxon>
        <taxon>Vulcanimicrobiales</taxon>
        <taxon>Vulcanimicrobiaceae</taxon>
        <taxon>Vulcanimicrobium</taxon>
    </lineage>
</organism>
<evidence type="ECO:0000256" key="1">
    <source>
        <dbReference type="SAM" id="Phobius"/>
    </source>
</evidence>
<feature type="transmembrane region" description="Helical" evidence="1">
    <location>
        <begin position="12"/>
        <end position="33"/>
    </location>
</feature>
<keyword evidence="3" id="KW-1185">Reference proteome</keyword>
<dbReference type="AlphaFoldDB" id="A0AAN1XV81"/>
<reference evidence="2 3" key="1">
    <citation type="journal article" date="2022" name="ISME Commun">
        <title>Vulcanimicrobium alpinus gen. nov. sp. nov., the first cultivated representative of the candidate phylum 'Eremiobacterota', is a metabolically versatile aerobic anoxygenic phototroph.</title>
        <authorList>
            <person name="Yabe S."/>
            <person name="Muto K."/>
            <person name="Abe K."/>
            <person name="Yokota A."/>
            <person name="Staudigel H."/>
            <person name="Tebo B.M."/>
        </authorList>
    </citation>
    <scope>NUCLEOTIDE SEQUENCE [LARGE SCALE GENOMIC DNA]</scope>
    <source>
        <strain evidence="2 3">WC8-2</strain>
    </source>
</reference>
<dbReference type="KEGG" id="vab:WPS_02030"/>
<feature type="transmembrane region" description="Helical" evidence="1">
    <location>
        <begin position="39"/>
        <end position="61"/>
    </location>
</feature>
<proteinExistence type="predicted"/>
<name>A0AAN1XV81_UNVUL</name>
<protein>
    <submittedName>
        <fullName evidence="2">Uncharacterized protein</fullName>
    </submittedName>
</protein>
<dbReference type="EMBL" id="AP025523">
    <property type="protein sequence ID" value="BDE04927.1"/>
    <property type="molecule type" value="Genomic_DNA"/>
</dbReference>
<sequence>MFAAVTWRRLHDAWLWLAGGILALVLGCALLWVTFGGLLAPGIALGLFALIYGAISLVIAVRSR</sequence>
<gene>
    <name evidence="2" type="ORF">WPS_02030</name>
</gene>
<dbReference type="RefSeq" id="WP_317996007.1">
    <property type="nucleotide sequence ID" value="NZ_AP025523.1"/>
</dbReference>
<evidence type="ECO:0000313" key="2">
    <source>
        <dbReference type="EMBL" id="BDE04927.1"/>
    </source>
</evidence>
<keyword evidence="1" id="KW-0472">Membrane</keyword>